<evidence type="ECO:0000256" key="9">
    <source>
        <dbReference type="SAM" id="MobiDB-lite"/>
    </source>
</evidence>
<dbReference type="GO" id="GO:0001006">
    <property type="term" value="F:RNA polymerase III type 3 promoter sequence-specific DNA binding"/>
    <property type="evidence" value="ECO:0007669"/>
    <property type="project" value="TreeGrafter"/>
</dbReference>
<dbReference type="GO" id="GO:0000126">
    <property type="term" value="C:transcription factor TFIIIB complex"/>
    <property type="evidence" value="ECO:0007669"/>
    <property type="project" value="TreeGrafter"/>
</dbReference>
<dbReference type="GO" id="GO:0070897">
    <property type="term" value="P:transcription preinitiation complex assembly"/>
    <property type="evidence" value="ECO:0007669"/>
    <property type="project" value="InterPro"/>
</dbReference>
<dbReference type="Proteomes" id="UP000287166">
    <property type="component" value="Unassembled WGS sequence"/>
</dbReference>
<evidence type="ECO:0008006" key="12">
    <source>
        <dbReference type="Google" id="ProtNLM"/>
    </source>
</evidence>
<evidence type="ECO:0000256" key="5">
    <source>
        <dbReference type="ARBA" id="ARBA00022833"/>
    </source>
</evidence>
<evidence type="ECO:0000256" key="1">
    <source>
        <dbReference type="ARBA" id="ARBA00004123"/>
    </source>
</evidence>
<evidence type="ECO:0000256" key="3">
    <source>
        <dbReference type="ARBA" id="ARBA00022723"/>
    </source>
</evidence>
<dbReference type="InterPro" id="IPR036915">
    <property type="entry name" value="Cyclin-like_sf"/>
</dbReference>
<accession>A0A401GKB3</accession>
<dbReference type="CDD" id="cd00043">
    <property type="entry name" value="CYCLIN_SF"/>
    <property type="match status" value="1"/>
</dbReference>
<dbReference type="GO" id="GO:0005634">
    <property type="term" value="C:nucleus"/>
    <property type="evidence" value="ECO:0007669"/>
    <property type="project" value="UniProtKB-SubCell"/>
</dbReference>
<evidence type="ECO:0000256" key="6">
    <source>
        <dbReference type="ARBA" id="ARBA00023015"/>
    </source>
</evidence>
<comment type="similarity">
    <text evidence="2">Belongs to the TFIIB family.</text>
</comment>
<protein>
    <recommendedName>
        <fullName evidence="12">TFIIB-type domain-containing protein</fullName>
    </recommendedName>
</protein>
<dbReference type="Gene3D" id="1.10.472.170">
    <property type="match status" value="1"/>
</dbReference>
<organism evidence="10 11">
    <name type="scientific">Sparassis crispa</name>
    <dbReference type="NCBI Taxonomy" id="139825"/>
    <lineage>
        <taxon>Eukaryota</taxon>
        <taxon>Fungi</taxon>
        <taxon>Dikarya</taxon>
        <taxon>Basidiomycota</taxon>
        <taxon>Agaricomycotina</taxon>
        <taxon>Agaricomycetes</taxon>
        <taxon>Polyporales</taxon>
        <taxon>Sparassidaceae</taxon>
        <taxon>Sparassis</taxon>
    </lineage>
</organism>
<evidence type="ECO:0000256" key="8">
    <source>
        <dbReference type="ARBA" id="ARBA00023242"/>
    </source>
</evidence>
<dbReference type="GeneID" id="38779528"/>
<reference evidence="10 11" key="1">
    <citation type="journal article" date="2018" name="Sci. Rep.">
        <title>Genome sequence of the cauliflower mushroom Sparassis crispa (Hanabiratake) and its association with beneficial usage.</title>
        <authorList>
            <person name="Kiyama R."/>
            <person name="Furutani Y."/>
            <person name="Kawaguchi K."/>
            <person name="Nakanishi T."/>
        </authorList>
    </citation>
    <scope>NUCLEOTIDE SEQUENCE [LARGE SCALE GENOMIC DNA]</scope>
</reference>
<feature type="region of interest" description="Disordered" evidence="9">
    <location>
        <begin position="507"/>
        <end position="537"/>
    </location>
</feature>
<feature type="region of interest" description="Disordered" evidence="9">
    <location>
        <begin position="338"/>
        <end position="363"/>
    </location>
</feature>
<dbReference type="SUPFAM" id="SSF47954">
    <property type="entry name" value="Cyclin-like"/>
    <property type="match status" value="1"/>
</dbReference>
<dbReference type="PANTHER" id="PTHR11618">
    <property type="entry name" value="TRANSCRIPTION INITIATION FACTOR IIB-RELATED"/>
    <property type="match status" value="1"/>
</dbReference>
<evidence type="ECO:0000313" key="10">
    <source>
        <dbReference type="EMBL" id="GBE82611.1"/>
    </source>
</evidence>
<dbReference type="RefSeq" id="XP_027613524.1">
    <property type="nucleotide sequence ID" value="XM_027757723.1"/>
</dbReference>
<evidence type="ECO:0000256" key="4">
    <source>
        <dbReference type="ARBA" id="ARBA00022771"/>
    </source>
</evidence>
<dbReference type="InterPro" id="IPR000812">
    <property type="entry name" value="TFIIB"/>
</dbReference>
<keyword evidence="11" id="KW-1185">Reference proteome</keyword>
<dbReference type="EMBL" id="BFAD01000004">
    <property type="protein sequence ID" value="GBE82611.1"/>
    <property type="molecule type" value="Genomic_DNA"/>
</dbReference>
<dbReference type="OrthoDB" id="2527864at2759"/>
<gene>
    <name evidence="10" type="ORF">SCP_0409960</name>
</gene>
<evidence type="ECO:0000256" key="7">
    <source>
        <dbReference type="ARBA" id="ARBA00023163"/>
    </source>
</evidence>
<proteinExistence type="inferred from homology"/>
<dbReference type="InParanoid" id="A0A401GKB3"/>
<keyword evidence="4" id="KW-0863">Zinc-finger</keyword>
<feature type="compositionally biased region" description="Acidic residues" evidence="9">
    <location>
        <begin position="342"/>
        <end position="358"/>
    </location>
</feature>
<keyword evidence="3" id="KW-0479">Metal-binding</keyword>
<comment type="caution">
    <text evidence="10">The sequence shown here is derived from an EMBL/GenBank/DDBJ whole genome shotgun (WGS) entry which is preliminary data.</text>
</comment>
<evidence type="ECO:0000313" key="11">
    <source>
        <dbReference type="Proteomes" id="UP000287166"/>
    </source>
</evidence>
<dbReference type="GO" id="GO:0008270">
    <property type="term" value="F:zinc ion binding"/>
    <property type="evidence" value="ECO:0007669"/>
    <property type="project" value="UniProtKB-KW"/>
</dbReference>
<dbReference type="GO" id="GO:0097550">
    <property type="term" value="C:transcription preinitiation complex"/>
    <property type="evidence" value="ECO:0007669"/>
    <property type="project" value="TreeGrafter"/>
</dbReference>
<comment type="subcellular location">
    <subcellularLocation>
        <location evidence="1">Nucleus</location>
    </subcellularLocation>
</comment>
<evidence type="ECO:0000256" key="2">
    <source>
        <dbReference type="ARBA" id="ARBA00010857"/>
    </source>
</evidence>
<dbReference type="PANTHER" id="PTHR11618:SF4">
    <property type="entry name" value="TRANSCRIPTION FACTOR IIIB 90 KDA SUBUNIT"/>
    <property type="match status" value="1"/>
</dbReference>
<name>A0A401GKB3_9APHY</name>
<keyword evidence="5" id="KW-0862">Zinc</keyword>
<keyword evidence="8" id="KW-0539">Nucleus</keyword>
<sequence>MSETCEECGESTEWDQELGSAVCTHCGTLADPTQSVLTSHLEPTDTSGREYSSWNTVQGSTLKGRNGWALSGQSKEARDRNNTIEIHGFIRSVATRLGHPGVTSRAQGIFDRAMLKGQYRWGRKAKLASGAAIAVALRESNKSDSLRDIAYLLEEAPVSLSRSFMSLITLLNLNLTAADPSVHLPMLQSHLLSLIQGSSTVLQTLPVKLKTPLTSLVPHLPTVLGVATSLAALLSRTNTLSNVPTPPTACALAEALGARLGAGKGVVMQRYKVIYDLVEEWIKEVPWLDAHERKKGGVGRSKVAKRVVVARGLKDVVQFQEEIWKKRLQGEVRPKLELQISQDDEEGDVEDKENDAEFEAGTSAAPLHVSDKVDVNSSIPRKKRKTQHNRSIEQASQFLLNPLTSGTDAFSSSSAALVSSSSAHRADDGVDAPDLMTHLLTVDSSTLAHAFAKAPTRLQLLASSRGGTGEGNIADEELFAEGELEGIFRSAEEADIIRVTMGWDAEEGVDEPAQPARKRKRAHSDSDDEGAASMELNIGKARGSKRINMDALAKLLDPSTALGEDFEMYEKDDMTTFAFADGGEVVEEWRPLSPGGGGFDEERYDI</sequence>
<keyword evidence="6" id="KW-0805">Transcription regulation</keyword>
<dbReference type="AlphaFoldDB" id="A0A401GKB3"/>
<keyword evidence="7" id="KW-0804">Transcription</keyword>
<dbReference type="GO" id="GO:0000995">
    <property type="term" value="F:RNA polymerase III general transcription initiation factor activity"/>
    <property type="evidence" value="ECO:0007669"/>
    <property type="project" value="TreeGrafter"/>
</dbReference>
<dbReference type="STRING" id="139825.A0A401GKB3"/>